<evidence type="ECO:0000256" key="2">
    <source>
        <dbReference type="ARBA" id="ARBA00022448"/>
    </source>
</evidence>
<dbReference type="GO" id="GO:0010438">
    <property type="term" value="P:cellular response to sulfur starvation"/>
    <property type="evidence" value="ECO:0007669"/>
    <property type="project" value="TreeGrafter"/>
</dbReference>
<accession>A0A1B9N9M1</accession>
<dbReference type="InterPro" id="IPR000515">
    <property type="entry name" value="MetI-like"/>
</dbReference>
<dbReference type="PANTHER" id="PTHR30151:SF25">
    <property type="entry name" value="TAURINE TRANSPORT SYSTEM PERMEASE PROTEIN TAUC"/>
    <property type="match status" value="1"/>
</dbReference>
<dbReference type="GO" id="GO:0005886">
    <property type="term" value="C:plasma membrane"/>
    <property type="evidence" value="ECO:0007669"/>
    <property type="project" value="UniProtKB-SubCell"/>
</dbReference>
<protein>
    <submittedName>
        <fullName evidence="8">Nitrate ABC transporter permease</fullName>
    </submittedName>
</protein>
<evidence type="ECO:0000256" key="6">
    <source>
        <dbReference type="ARBA" id="ARBA00023136"/>
    </source>
</evidence>
<dbReference type="AlphaFoldDB" id="A0A1B9N9M1"/>
<dbReference type="Proteomes" id="UP000093355">
    <property type="component" value="Unassembled WGS sequence"/>
</dbReference>
<evidence type="ECO:0000256" key="3">
    <source>
        <dbReference type="ARBA" id="ARBA00022475"/>
    </source>
</evidence>
<proteinExistence type="inferred from homology"/>
<keyword evidence="6" id="KW-0472">Membrane</keyword>
<keyword evidence="2 7" id="KW-0813">Transport</keyword>
<dbReference type="Gene3D" id="1.10.3720.10">
    <property type="entry name" value="MetI-like"/>
    <property type="match status" value="1"/>
</dbReference>
<dbReference type="InterPro" id="IPR035906">
    <property type="entry name" value="MetI-like_sf"/>
</dbReference>
<dbReference type="OrthoDB" id="3173654at2"/>
<keyword evidence="9" id="KW-1185">Reference proteome</keyword>
<evidence type="ECO:0000256" key="4">
    <source>
        <dbReference type="ARBA" id="ARBA00022692"/>
    </source>
</evidence>
<dbReference type="PROSITE" id="PS50928">
    <property type="entry name" value="ABC_TM1"/>
    <property type="match status" value="1"/>
</dbReference>
<dbReference type="Pfam" id="PF00528">
    <property type="entry name" value="BPD_transp_1"/>
    <property type="match status" value="1"/>
</dbReference>
<dbReference type="CDD" id="cd06261">
    <property type="entry name" value="TM_PBP2"/>
    <property type="match status" value="1"/>
</dbReference>
<comment type="similarity">
    <text evidence="7">Belongs to the binding-protein-dependent transport system permease family.</text>
</comment>
<dbReference type="SUPFAM" id="SSF161098">
    <property type="entry name" value="MetI-like"/>
    <property type="match status" value="1"/>
</dbReference>
<dbReference type="RefSeq" id="WP_067026896.1">
    <property type="nucleotide sequence ID" value="NZ_CP038256.1"/>
</dbReference>
<organism evidence="8 9">
    <name type="scientific">Microbacterium sediminis</name>
    <dbReference type="NCBI Taxonomy" id="904291"/>
    <lineage>
        <taxon>Bacteria</taxon>
        <taxon>Bacillati</taxon>
        <taxon>Actinomycetota</taxon>
        <taxon>Actinomycetes</taxon>
        <taxon>Micrococcales</taxon>
        <taxon>Microbacteriaceae</taxon>
        <taxon>Microbacterium</taxon>
    </lineage>
</organism>
<comment type="subcellular location">
    <subcellularLocation>
        <location evidence="1 7">Cell membrane</location>
        <topology evidence="1 7">Multi-pass membrane protein</topology>
    </subcellularLocation>
</comment>
<evidence type="ECO:0000313" key="8">
    <source>
        <dbReference type="EMBL" id="OCG73302.1"/>
    </source>
</evidence>
<keyword evidence="5" id="KW-1133">Transmembrane helix</keyword>
<reference evidence="8 9" key="1">
    <citation type="submission" date="2016-05" db="EMBL/GenBank/DDBJ databases">
        <authorList>
            <person name="Lavstsen T."/>
            <person name="Jespersen J.S."/>
        </authorList>
    </citation>
    <scope>NUCLEOTIDE SEQUENCE [LARGE SCALE GENOMIC DNA]</scope>
    <source>
        <strain evidence="8 9">YLB-01</strain>
    </source>
</reference>
<dbReference type="EMBL" id="LXMD01000025">
    <property type="protein sequence ID" value="OCG73302.1"/>
    <property type="molecule type" value="Genomic_DNA"/>
</dbReference>
<evidence type="ECO:0000313" key="9">
    <source>
        <dbReference type="Proteomes" id="UP000093355"/>
    </source>
</evidence>
<evidence type="ECO:0000256" key="5">
    <source>
        <dbReference type="ARBA" id="ARBA00022989"/>
    </source>
</evidence>
<evidence type="ECO:0000256" key="1">
    <source>
        <dbReference type="ARBA" id="ARBA00004651"/>
    </source>
</evidence>
<keyword evidence="3" id="KW-1003">Cell membrane</keyword>
<dbReference type="STRING" id="904291.A7J15_08385"/>
<evidence type="ECO:0000256" key="7">
    <source>
        <dbReference type="RuleBase" id="RU363032"/>
    </source>
</evidence>
<dbReference type="PANTHER" id="PTHR30151">
    <property type="entry name" value="ALKANE SULFONATE ABC TRANSPORTER-RELATED, MEMBRANE SUBUNIT"/>
    <property type="match status" value="1"/>
</dbReference>
<name>A0A1B9N9M1_9MICO</name>
<dbReference type="GO" id="GO:0055085">
    <property type="term" value="P:transmembrane transport"/>
    <property type="evidence" value="ECO:0007669"/>
    <property type="project" value="InterPro"/>
</dbReference>
<gene>
    <name evidence="8" type="ORF">A7J15_08385</name>
</gene>
<comment type="caution">
    <text evidence="8">The sequence shown here is derived from an EMBL/GenBank/DDBJ whole genome shotgun (WGS) entry which is preliminary data.</text>
</comment>
<keyword evidence="4" id="KW-0812">Transmembrane</keyword>
<sequence length="258" mass="28006">MRKPLVAVAYALGLPLVLIALWWVLSQGSTSPFVPKPVPLVTTFIDTWMGDKLLTDVLPSLGRFVVGTTLAIVLGIVIGLGVGLNLTLRSLTEPAFEFFRAVPPPILIPILGLIIGVGDEMKVAVIVLGAIWPVLLNTIEGVRAADSVQTETSRSYGISGFNRLRYQVVPSAAPQILAGVRQALPIGIILMVISEMFFSSSGLGFSIIEFQRRFAIAPMWSGIVLLGLIGFAVSMLFKLVERRLLRWYYGLKDIENGS</sequence>